<organism evidence="3 4">
    <name type="scientific">Streptomyces alkaliphilus</name>
    <dbReference type="NCBI Taxonomy" id="1472722"/>
    <lineage>
        <taxon>Bacteria</taxon>
        <taxon>Bacillati</taxon>
        <taxon>Actinomycetota</taxon>
        <taxon>Actinomycetes</taxon>
        <taxon>Kitasatosporales</taxon>
        <taxon>Streptomycetaceae</taxon>
        <taxon>Streptomyces</taxon>
    </lineage>
</organism>
<keyword evidence="4" id="KW-1185">Reference proteome</keyword>
<dbReference type="Gene3D" id="2.40.260.10">
    <property type="entry name" value="Sortase"/>
    <property type="match status" value="1"/>
</dbReference>
<accession>A0A7W3Y0W4</accession>
<evidence type="ECO:0000313" key="4">
    <source>
        <dbReference type="Proteomes" id="UP000538929"/>
    </source>
</evidence>
<feature type="non-terminal residue" evidence="3">
    <location>
        <position position="1"/>
    </location>
</feature>
<dbReference type="RefSeq" id="WP_182605345.1">
    <property type="nucleotide sequence ID" value="NZ_VKHT01000111.1"/>
</dbReference>
<dbReference type="EMBL" id="VKHT01000111">
    <property type="protein sequence ID" value="MBB0243716.1"/>
    <property type="molecule type" value="Genomic_DNA"/>
</dbReference>
<name>A0A7W3Y0W4_9ACTN</name>
<dbReference type="SUPFAM" id="SSF63817">
    <property type="entry name" value="Sortase"/>
    <property type="match status" value="1"/>
</dbReference>
<dbReference type="Proteomes" id="UP000538929">
    <property type="component" value="Unassembled WGS sequence"/>
</dbReference>
<protein>
    <submittedName>
        <fullName evidence="3">Sortase</fullName>
    </submittedName>
</protein>
<dbReference type="InterPro" id="IPR023365">
    <property type="entry name" value="Sortase_dom-sf"/>
</dbReference>
<evidence type="ECO:0000256" key="2">
    <source>
        <dbReference type="SAM" id="MobiDB-lite"/>
    </source>
</evidence>
<dbReference type="Pfam" id="PF04203">
    <property type="entry name" value="Sortase"/>
    <property type="match status" value="1"/>
</dbReference>
<dbReference type="GO" id="GO:0016787">
    <property type="term" value="F:hydrolase activity"/>
    <property type="evidence" value="ECO:0007669"/>
    <property type="project" value="UniProtKB-KW"/>
</dbReference>
<feature type="region of interest" description="Disordered" evidence="2">
    <location>
        <begin position="1"/>
        <end position="29"/>
    </location>
</feature>
<evidence type="ECO:0000256" key="1">
    <source>
        <dbReference type="ARBA" id="ARBA00022801"/>
    </source>
</evidence>
<dbReference type="CDD" id="cd05829">
    <property type="entry name" value="Sortase_F"/>
    <property type="match status" value="1"/>
</dbReference>
<gene>
    <name evidence="3" type="ORF">FNQ90_06220</name>
</gene>
<dbReference type="InterPro" id="IPR042001">
    <property type="entry name" value="Sortase_F"/>
</dbReference>
<proteinExistence type="predicted"/>
<dbReference type="InterPro" id="IPR005754">
    <property type="entry name" value="Sortase"/>
</dbReference>
<reference evidence="4" key="1">
    <citation type="submission" date="2019-10" db="EMBL/GenBank/DDBJ databases">
        <title>Streptomyces sp. nov., a novel actinobacterium isolated from alkaline environment.</title>
        <authorList>
            <person name="Golinska P."/>
        </authorList>
    </citation>
    <scope>NUCLEOTIDE SEQUENCE [LARGE SCALE GENOMIC DNA]</scope>
    <source>
        <strain evidence="4">DSM 42118</strain>
    </source>
</reference>
<sequence length="171" mass="17250">VGPPGSPTSLGIAGADRPARPVERGGPPVRLEVRGLPALTVVPVGTGPGGAVVVPEEPDRVGWWAPGARPGGPGGTALLVGHVDTPHGDPGPFAALADLSVGARVGVVGADGRVHRYAVTTARRHSADALPRTLFDGDGPPRLALVTCAGRYDPGAGRYEETLVLLARPLP</sequence>
<dbReference type="AlphaFoldDB" id="A0A7W3Y0W4"/>
<evidence type="ECO:0000313" key="3">
    <source>
        <dbReference type="EMBL" id="MBB0243716.1"/>
    </source>
</evidence>
<keyword evidence="1" id="KW-0378">Hydrolase</keyword>
<comment type="caution">
    <text evidence="3">The sequence shown here is derived from an EMBL/GenBank/DDBJ whole genome shotgun (WGS) entry which is preliminary data.</text>
</comment>